<dbReference type="InterPro" id="IPR050708">
    <property type="entry name" value="T6SS_VgrG/RHS"/>
</dbReference>
<comment type="caution">
    <text evidence="4">The sequence shown here is derived from an EMBL/GenBank/DDBJ whole genome shotgun (WGS) entry which is preliminary data.</text>
</comment>
<name>A0AA41CEX7_STEMA</name>
<keyword evidence="2" id="KW-0732">Signal</keyword>
<evidence type="ECO:0000256" key="1">
    <source>
        <dbReference type="ARBA" id="ARBA00022737"/>
    </source>
</evidence>
<dbReference type="InterPro" id="IPR022385">
    <property type="entry name" value="Rhs_assc_core"/>
</dbReference>
<sequence length="319" mass="34180">MNGLSLLLIRAVLAVVVLAACVAPAVAQEVVEYIHTDALGSPVAITDASGNVIERTVYEPYGAVVNRPLKDGPGYTGHVTDSGTGLIYMQQRYYDFQTVAFLGADPVAASSEGASFNRYRYASANPYRFKDPDGRADMNVFGEADPNGLRAAGDALNIPGKFTVAGHANNMVIQDQRGGRMENYSTVSSWDMARTQFGLKQGQEIFMAGCHLGAEIGQAKAFAQGWANLNKSSVYAPNGFVRYPKNYKPGDDMTLRVSMGENGTGGAGVWQRFSPGGTGPTGPAIRSITIKADGSISYQFAEPELGSRIRRMETVKVKQ</sequence>
<evidence type="ECO:0000256" key="2">
    <source>
        <dbReference type="SAM" id="SignalP"/>
    </source>
</evidence>
<evidence type="ECO:0000259" key="3">
    <source>
        <dbReference type="Pfam" id="PF25023"/>
    </source>
</evidence>
<dbReference type="Gene3D" id="2.180.10.10">
    <property type="entry name" value="RHS repeat-associated core"/>
    <property type="match status" value="1"/>
</dbReference>
<keyword evidence="1" id="KW-0677">Repeat</keyword>
<evidence type="ECO:0000313" key="4">
    <source>
        <dbReference type="EMBL" id="MBH1640580.1"/>
    </source>
</evidence>
<organism evidence="4 5">
    <name type="scientific">Stenotrophomonas maltophilia</name>
    <name type="common">Pseudomonas maltophilia</name>
    <name type="synonym">Xanthomonas maltophilia</name>
    <dbReference type="NCBI Taxonomy" id="40324"/>
    <lineage>
        <taxon>Bacteria</taxon>
        <taxon>Pseudomonadati</taxon>
        <taxon>Pseudomonadota</taxon>
        <taxon>Gammaproteobacteria</taxon>
        <taxon>Lysobacterales</taxon>
        <taxon>Lysobacteraceae</taxon>
        <taxon>Stenotrophomonas</taxon>
        <taxon>Stenotrophomonas maltophilia group</taxon>
    </lineage>
</organism>
<feature type="signal peptide" evidence="2">
    <location>
        <begin position="1"/>
        <end position="27"/>
    </location>
</feature>
<accession>A0AA41CEX7</accession>
<proteinExistence type="predicted"/>
<evidence type="ECO:0000313" key="5">
    <source>
        <dbReference type="Proteomes" id="UP000616785"/>
    </source>
</evidence>
<dbReference type="NCBIfam" id="TIGR03696">
    <property type="entry name" value="Rhs_assc_core"/>
    <property type="match status" value="1"/>
</dbReference>
<dbReference type="Pfam" id="PF25023">
    <property type="entry name" value="TEN_YD-shell"/>
    <property type="match status" value="1"/>
</dbReference>
<dbReference type="EMBL" id="JADUNO010000050">
    <property type="protein sequence ID" value="MBH1640580.1"/>
    <property type="molecule type" value="Genomic_DNA"/>
</dbReference>
<reference evidence="4" key="1">
    <citation type="submission" date="2020-11" db="EMBL/GenBank/DDBJ databases">
        <title>Enhanced detection system for hospital associated transmission using whole genome sequencing surveillance.</title>
        <authorList>
            <person name="Harrison L.H."/>
            <person name="Van Tyne D."/>
            <person name="Marsh J.W."/>
            <person name="Griffith M.P."/>
            <person name="Snyder D.J."/>
            <person name="Cooper V.S."/>
            <person name="Mustapha M."/>
        </authorList>
    </citation>
    <scope>NUCLEOTIDE SEQUENCE</scope>
    <source>
        <strain evidence="4">STEN00092</strain>
    </source>
</reference>
<protein>
    <recommendedName>
        <fullName evidence="3">Teneurin-like YD-shell domain-containing protein</fullName>
    </recommendedName>
</protein>
<dbReference type="InterPro" id="IPR056823">
    <property type="entry name" value="TEN-like_YD-shell"/>
</dbReference>
<dbReference type="AlphaFoldDB" id="A0AA41CEX7"/>
<gene>
    <name evidence="4" type="ORF">I5U57_14080</name>
</gene>
<feature type="chain" id="PRO_5041250964" description="Teneurin-like YD-shell domain-containing protein" evidence="2">
    <location>
        <begin position="28"/>
        <end position="319"/>
    </location>
</feature>
<dbReference type="Proteomes" id="UP000616785">
    <property type="component" value="Unassembled WGS sequence"/>
</dbReference>
<dbReference type="PANTHER" id="PTHR32305">
    <property type="match status" value="1"/>
</dbReference>
<dbReference type="PANTHER" id="PTHR32305:SF15">
    <property type="entry name" value="PROTEIN RHSA-RELATED"/>
    <property type="match status" value="1"/>
</dbReference>
<feature type="domain" description="Teneurin-like YD-shell" evidence="3">
    <location>
        <begin position="33"/>
        <end position="126"/>
    </location>
</feature>